<gene>
    <name evidence="1" type="ORF">V5E97_04590</name>
</gene>
<dbReference type="SUPFAM" id="SSF53800">
    <property type="entry name" value="Chelatase"/>
    <property type="match status" value="1"/>
</dbReference>
<dbReference type="EMBL" id="CP155447">
    <property type="protein sequence ID" value="XBH05303.1"/>
    <property type="molecule type" value="Genomic_DNA"/>
</dbReference>
<organism evidence="1">
    <name type="scientific">Singulisphaera sp. Ch08</name>
    <dbReference type="NCBI Taxonomy" id="3120278"/>
    <lineage>
        <taxon>Bacteria</taxon>
        <taxon>Pseudomonadati</taxon>
        <taxon>Planctomycetota</taxon>
        <taxon>Planctomycetia</taxon>
        <taxon>Isosphaerales</taxon>
        <taxon>Isosphaeraceae</taxon>
        <taxon>Singulisphaera</taxon>
    </lineage>
</organism>
<sequence>MTTTVFILATDLSPAEAAWASTKAQAASLRAFAERTLGAPIRVDLACLPGRSTDDPGEHHLGRVIDRLVGDEASLLFVLPVAFDLNIWQRTILGEEVGAARRRHLGVSIHHDTVDPTHPLLVDCFAGQVLKALEDRRASPVQAGLLLVADGQGDPGTRADSYRLMRLLWEQTGLRLGEVGFVRHAQPFLKEVLGRYMREPVDWLLLPQRQWDGELCDYARVMLEDHQREHPEAAGWRLLEPPGDHPAILAWLEQRVLRLWQEKRSSQAVRVPSARHQPESSPASLWSGAGWTPTGEAVIVPRTGCVARARDSAALAEILARVLPRAEHYLVKVTWHGYAQGTYTGPAALDLLLSALPGRAVLLEGHTSSRNLGGVEIDWEAGTERHRTWVRQQDVEFLRRTGLAEVIARHGAQYLNVTEAWWDGACSPAEDVRAALGDVTLRHPELADFVPSALMELRGAPLISLARFKGPTRLGLSNLFGLIPRPLRTEWHGPDITHFASVCCDLARIYGGLFPLFGLVEGFDSAVRWDRKGLYRSRWGNYDLVLTDGLFTLSEGLIGADILASRLQGQDVSRSGFYDVVRDRLGWSQGEAEMALPGDLQASLI</sequence>
<protein>
    <recommendedName>
        <fullName evidence="2">Sirohydrochlorin ferrochelatase</fullName>
    </recommendedName>
</protein>
<reference evidence="1" key="1">
    <citation type="submission" date="2024-05" db="EMBL/GenBank/DDBJ databases">
        <title>Planctomycetes of the genus Singulisphaera possess chitinolytic capabilities.</title>
        <authorList>
            <person name="Ivanova A."/>
        </authorList>
    </citation>
    <scope>NUCLEOTIDE SEQUENCE</scope>
    <source>
        <strain evidence="1">Ch08T</strain>
    </source>
</reference>
<dbReference type="RefSeq" id="WP_406698119.1">
    <property type="nucleotide sequence ID" value="NZ_CP155447.1"/>
</dbReference>
<dbReference type="Gene3D" id="3.40.50.1400">
    <property type="match status" value="1"/>
</dbReference>
<accession>A0AAU7CIL6</accession>
<dbReference type="AlphaFoldDB" id="A0AAU7CIL6"/>
<name>A0AAU7CIL6_9BACT</name>
<evidence type="ECO:0000313" key="1">
    <source>
        <dbReference type="EMBL" id="XBH05303.1"/>
    </source>
</evidence>
<evidence type="ECO:0008006" key="2">
    <source>
        <dbReference type="Google" id="ProtNLM"/>
    </source>
</evidence>
<proteinExistence type="predicted"/>